<evidence type="ECO:0000256" key="1">
    <source>
        <dbReference type="SAM" id="Phobius"/>
    </source>
</evidence>
<dbReference type="Proteomes" id="UP001235939">
    <property type="component" value="Chromosome 05"/>
</dbReference>
<organism evidence="2 3">
    <name type="scientific">Cordylochernes scorpioides</name>
    <dbReference type="NCBI Taxonomy" id="51811"/>
    <lineage>
        <taxon>Eukaryota</taxon>
        <taxon>Metazoa</taxon>
        <taxon>Ecdysozoa</taxon>
        <taxon>Arthropoda</taxon>
        <taxon>Chelicerata</taxon>
        <taxon>Arachnida</taxon>
        <taxon>Pseudoscorpiones</taxon>
        <taxon>Cheliferoidea</taxon>
        <taxon>Chernetidae</taxon>
        <taxon>Cordylochernes</taxon>
    </lineage>
</organism>
<dbReference type="EMBL" id="CP092867">
    <property type="protein sequence ID" value="UYV67575.1"/>
    <property type="molecule type" value="Genomic_DNA"/>
</dbReference>
<proteinExistence type="predicted"/>
<feature type="transmembrane region" description="Helical" evidence="1">
    <location>
        <begin position="24"/>
        <end position="43"/>
    </location>
</feature>
<name>A0ABY6KK87_9ARAC</name>
<keyword evidence="3" id="KW-1185">Reference proteome</keyword>
<evidence type="ECO:0000313" key="3">
    <source>
        <dbReference type="Proteomes" id="UP001235939"/>
    </source>
</evidence>
<reference evidence="2 3" key="1">
    <citation type="submission" date="2022-01" db="EMBL/GenBank/DDBJ databases">
        <title>A chromosomal length assembly of Cordylochernes scorpioides.</title>
        <authorList>
            <person name="Zeh D."/>
            <person name="Zeh J."/>
        </authorList>
    </citation>
    <scope>NUCLEOTIDE SEQUENCE [LARGE SCALE GENOMIC DNA]</scope>
    <source>
        <strain evidence="2">IN4F17</strain>
        <tissue evidence="2">Whole Body</tissue>
    </source>
</reference>
<keyword evidence="1" id="KW-0472">Membrane</keyword>
<evidence type="ECO:0000313" key="2">
    <source>
        <dbReference type="EMBL" id="UYV67575.1"/>
    </source>
</evidence>
<protein>
    <submittedName>
        <fullName evidence="2">ADCY1</fullName>
    </submittedName>
</protein>
<sequence>MHSFRVTRWSITYLVLFVIREGAVPFHIVSSVVLILFFLVLLIHGRQTEWTHRLDFLWKMQVGRVTVLSLHCQCSVIVLSLSCHCPVTDHWDIRLWKRRGRCTSSRTATSGSCSTCCPPTWLPTSSTISSLAIW</sequence>
<gene>
    <name evidence="2" type="ORF">LAZ67_5001263</name>
</gene>
<accession>A0ABY6KK87</accession>
<keyword evidence="1" id="KW-1133">Transmembrane helix</keyword>
<keyword evidence="1" id="KW-0812">Transmembrane</keyword>